<dbReference type="Gene3D" id="3.40.50.720">
    <property type="entry name" value="NAD(P)-binding Rossmann-like Domain"/>
    <property type="match status" value="1"/>
</dbReference>
<name>A0A0K1PI61_9BACT</name>
<dbReference type="STRING" id="1391653.AKJ08_3493"/>
<dbReference type="InterPro" id="IPR001509">
    <property type="entry name" value="Epimerase_deHydtase"/>
</dbReference>
<dbReference type="Pfam" id="PF01370">
    <property type="entry name" value="Epimerase"/>
    <property type="match status" value="1"/>
</dbReference>
<gene>
    <name evidence="2" type="ORF">AKJ08_3493</name>
</gene>
<feature type="domain" description="NAD-dependent epimerase/dehydratase" evidence="1">
    <location>
        <begin position="4"/>
        <end position="39"/>
    </location>
</feature>
<proteinExistence type="predicted"/>
<dbReference type="KEGG" id="vin:AKJ08_3493"/>
<organism evidence="2 3">
    <name type="scientific">Vulgatibacter incomptus</name>
    <dbReference type="NCBI Taxonomy" id="1391653"/>
    <lineage>
        <taxon>Bacteria</taxon>
        <taxon>Pseudomonadati</taxon>
        <taxon>Myxococcota</taxon>
        <taxon>Myxococcia</taxon>
        <taxon>Myxococcales</taxon>
        <taxon>Cystobacterineae</taxon>
        <taxon>Vulgatibacteraceae</taxon>
        <taxon>Vulgatibacter</taxon>
    </lineage>
</organism>
<dbReference type="AlphaFoldDB" id="A0A0K1PI61"/>
<evidence type="ECO:0000259" key="1">
    <source>
        <dbReference type="Pfam" id="PF01370"/>
    </source>
</evidence>
<accession>A0A0K1PI61</accession>
<dbReference type="Proteomes" id="UP000055590">
    <property type="component" value="Chromosome"/>
</dbReference>
<reference evidence="2 3" key="1">
    <citation type="submission" date="2015-08" db="EMBL/GenBank/DDBJ databases">
        <authorList>
            <person name="Babu N.S."/>
            <person name="Beckwith C.J."/>
            <person name="Beseler K.G."/>
            <person name="Brison A."/>
            <person name="Carone J.V."/>
            <person name="Caskin T.P."/>
            <person name="Diamond M."/>
            <person name="Durham M.E."/>
            <person name="Foxe J.M."/>
            <person name="Go M."/>
            <person name="Henderson B.A."/>
            <person name="Jones I.B."/>
            <person name="McGettigan J.A."/>
            <person name="Micheletti S.J."/>
            <person name="Nasrallah M.E."/>
            <person name="Ortiz D."/>
            <person name="Piller C.R."/>
            <person name="Privatt S.R."/>
            <person name="Schneider S.L."/>
            <person name="Sharp S."/>
            <person name="Smith T.C."/>
            <person name="Stanton J.D."/>
            <person name="Ullery H.E."/>
            <person name="Wilson R.J."/>
            <person name="Serrano M.G."/>
            <person name="Buck G."/>
            <person name="Lee V."/>
            <person name="Wang Y."/>
            <person name="Carvalho R."/>
            <person name="Voegtly L."/>
            <person name="Shi R."/>
            <person name="Duckworth R."/>
            <person name="Johnson A."/>
            <person name="Loviza R."/>
            <person name="Walstead R."/>
            <person name="Shah Z."/>
            <person name="Kiflezghi M."/>
            <person name="Wade K."/>
            <person name="Ball S.L."/>
            <person name="Bradley K.W."/>
            <person name="Asai D.J."/>
            <person name="Bowman C.A."/>
            <person name="Russell D.A."/>
            <person name="Pope W.H."/>
            <person name="Jacobs-Sera D."/>
            <person name="Hendrix R.W."/>
            <person name="Hatfull G.F."/>
        </authorList>
    </citation>
    <scope>NUCLEOTIDE SEQUENCE [LARGE SCALE GENOMIC DNA]</scope>
    <source>
        <strain evidence="2 3">DSM 27710</strain>
    </source>
</reference>
<dbReference type="InterPro" id="IPR036291">
    <property type="entry name" value="NAD(P)-bd_dom_sf"/>
</dbReference>
<keyword evidence="3" id="KW-1185">Reference proteome</keyword>
<dbReference type="SUPFAM" id="SSF51735">
    <property type="entry name" value="NAD(P)-binding Rossmann-fold domains"/>
    <property type="match status" value="1"/>
</dbReference>
<sequence length="51" mass="5515">MGGFLLMLTAPRDAGVARFVYASSSLVYGDEPDLPRVEGWESRILSSDAPN</sequence>
<dbReference type="EMBL" id="CP012332">
    <property type="protein sequence ID" value="AKU93106.1"/>
    <property type="molecule type" value="Genomic_DNA"/>
</dbReference>
<protein>
    <recommendedName>
        <fullName evidence="1">NAD-dependent epimerase/dehydratase domain-containing protein</fullName>
    </recommendedName>
</protein>
<evidence type="ECO:0000313" key="3">
    <source>
        <dbReference type="Proteomes" id="UP000055590"/>
    </source>
</evidence>
<evidence type="ECO:0000313" key="2">
    <source>
        <dbReference type="EMBL" id="AKU93106.1"/>
    </source>
</evidence>